<reference evidence="1 2" key="1">
    <citation type="submission" date="2018-03" db="EMBL/GenBank/DDBJ databases">
        <title>Draft Genome Sequences of the Obligatory Marine Myxobacteria Enhygromyxa salina SWB005.</title>
        <authorList>
            <person name="Poehlein A."/>
            <person name="Moghaddam J.A."/>
            <person name="Harms H."/>
            <person name="Alanjari M."/>
            <person name="Koenig G.M."/>
            <person name="Daniel R."/>
            <person name="Schaeberle T.F."/>
        </authorList>
    </citation>
    <scope>NUCLEOTIDE SEQUENCE [LARGE SCALE GENOMIC DNA]</scope>
    <source>
        <strain evidence="1 2">SWB005</strain>
    </source>
</reference>
<evidence type="ECO:0008006" key="3">
    <source>
        <dbReference type="Google" id="ProtNLM"/>
    </source>
</evidence>
<dbReference type="OrthoDB" id="8089803at2"/>
<organism evidence="1 2">
    <name type="scientific">Enhygromyxa salina</name>
    <dbReference type="NCBI Taxonomy" id="215803"/>
    <lineage>
        <taxon>Bacteria</taxon>
        <taxon>Pseudomonadati</taxon>
        <taxon>Myxococcota</taxon>
        <taxon>Polyangia</taxon>
        <taxon>Nannocystales</taxon>
        <taxon>Nannocystaceae</taxon>
        <taxon>Enhygromyxa</taxon>
    </lineage>
</organism>
<gene>
    <name evidence="1" type="ORF">ENSA5_00370</name>
</gene>
<protein>
    <recommendedName>
        <fullName evidence="3">TIGR02270 family protein</fullName>
    </recommendedName>
</protein>
<proteinExistence type="predicted"/>
<dbReference type="RefSeq" id="WP_146155155.1">
    <property type="nucleotide sequence ID" value="NZ_PVNK01000002.1"/>
</dbReference>
<sequence>MNTGTPASVREEVVRQHAEEAAFLAQLRDQTTRSPVATTDTLARLDARLDAHCEGLRNAGALGWEIAQPAWATRLPGECFAALRLAFELREWDRVEQALAPLELLDDADPDTFEQLDACVMALAWLPPTNAIEIGNWWLNQADPLRWSLGLATLLEHRIDPGAQLLRGLAHPAAWTRAVARRGAALLGLPAEASASEDPCARVRLFANLGRLRQQGTSPETCEALIDLGPACPRYGDLACAIGFSGLSAARVDAAIQRIFAGDPQHHRLAHVGAVGVGDPIYIPWMIEGLANPNYGLAASYGLSALTGLDPDARGLICGPPTSDGQPEYLEEPDLDCAWLEPAATQAWWAETASEFSPGRRVMFGRPLPDALRLTLIAGPQRLRALAAWRLGLLRPGAIFAYDAPVARQRRWLTHLRATGAST</sequence>
<keyword evidence="2" id="KW-1185">Reference proteome</keyword>
<dbReference type="Proteomes" id="UP000237968">
    <property type="component" value="Unassembled WGS sequence"/>
</dbReference>
<evidence type="ECO:0000313" key="2">
    <source>
        <dbReference type="Proteomes" id="UP000237968"/>
    </source>
</evidence>
<dbReference type="AlphaFoldDB" id="A0A2S9YLG4"/>
<accession>A0A2S9YLG4</accession>
<evidence type="ECO:0000313" key="1">
    <source>
        <dbReference type="EMBL" id="PRQ05886.1"/>
    </source>
</evidence>
<name>A0A2S9YLG4_9BACT</name>
<dbReference type="EMBL" id="PVNK01000002">
    <property type="protein sequence ID" value="PRQ05886.1"/>
    <property type="molecule type" value="Genomic_DNA"/>
</dbReference>
<comment type="caution">
    <text evidence="1">The sequence shown here is derived from an EMBL/GenBank/DDBJ whole genome shotgun (WGS) entry which is preliminary data.</text>
</comment>